<dbReference type="AlphaFoldDB" id="A0A4Y8PF29"/>
<evidence type="ECO:0000313" key="4">
    <source>
        <dbReference type="Proteomes" id="UP000297713"/>
    </source>
</evidence>
<dbReference type="OrthoDB" id="9803618at2"/>
<evidence type="ECO:0000259" key="2">
    <source>
        <dbReference type="Pfam" id="PF19290"/>
    </source>
</evidence>
<sequence>MILTETETKDLLGSIISLSKADSLVLEARGGLSTNIRISKNSLNTNGTEKSLKLTLNSAFGNRTASYTLNQLRKAEIEQGLRYCERLAKVAPPDPEFLPPLGPQFYPHSFSYAQEMGNLSIEDLGRMIAHAMDMLSREKSSGIDISCYVKWQKYFIAIANTSGLFGYQKFANLQLTATARTHDGKGSGWAGALVFHPSDINPEKLIESAIRKAIAGREKISLDPGHYTVLLEPSAAVDLVGLMLFSMDGRMADEGRSVFSKPGGGNRIGELLFPHNITIISDPSDPRTPGSIFSTEGLPCLRTPWIQNGVLCQLIYSRFWAKKQNKQPIAEPSNIIMSGSPLSLDELIQSIDKAILITRLWYIREADPQSLIYTGLTRDGTFLIEKGKISKALNNFRFNQSPIKMLQNVIAMGKPLSAIGSEIDEFPAVVPPLLVKDFNFSSASEAI</sequence>
<dbReference type="SUPFAM" id="SSF111283">
    <property type="entry name" value="Putative modulator of DNA gyrase, PmbA/TldD"/>
    <property type="match status" value="1"/>
</dbReference>
<dbReference type="InterPro" id="IPR036059">
    <property type="entry name" value="TldD/PmbA_sf"/>
</dbReference>
<dbReference type="Gene3D" id="3.30.2290.10">
    <property type="entry name" value="PmbA/TldD superfamily"/>
    <property type="match status" value="1"/>
</dbReference>
<evidence type="ECO:0000259" key="1">
    <source>
        <dbReference type="Pfam" id="PF19289"/>
    </source>
</evidence>
<dbReference type="PANTHER" id="PTHR43666:SF1">
    <property type="entry name" value="CONSERVED PROTEIN"/>
    <property type="match status" value="1"/>
</dbReference>
<dbReference type="Pfam" id="PF19290">
    <property type="entry name" value="PmbA_TldD_2nd"/>
    <property type="match status" value="1"/>
</dbReference>
<name>A0A4Y8PF29_9BACT</name>
<dbReference type="InterPro" id="IPR035068">
    <property type="entry name" value="TldD/PmbA_N"/>
</dbReference>
<evidence type="ECO:0000313" key="3">
    <source>
        <dbReference type="EMBL" id="TFE70632.1"/>
    </source>
</evidence>
<dbReference type="Pfam" id="PF19289">
    <property type="entry name" value="PmbA_TldD_3rd"/>
    <property type="match status" value="1"/>
</dbReference>
<dbReference type="InterPro" id="IPR045570">
    <property type="entry name" value="Metalloprtase-TldD/E_cen_dom"/>
</dbReference>
<feature type="domain" description="Metalloprotease TldD/E C-terminal" evidence="1">
    <location>
        <begin position="224"/>
        <end position="441"/>
    </location>
</feature>
<proteinExistence type="predicted"/>
<protein>
    <submittedName>
        <fullName evidence="3">Peptidase</fullName>
    </submittedName>
</protein>
<gene>
    <name evidence="3" type="ORF">A7Q10_06050</name>
</gene>
<dbReference type="EMBL" id="LXQC01000113">
    <property type="protein sequence ID" value="TFE70632.1"/>
    <property type="molecule type" value="Genomic_DNA"/>
</dbReference>
<comment type="caution">
    <text evidence="3">The sequence shown here is derived from an EMBL/GenBank/DDBJ whole genome shotgun (WGS) entry which is preliminary data.</text>
</comment>
<keyword evidence="4" id="KW-1185">Reference proteome</keyword>
<dbReference type="InterPro" id="IPR045569">
    <property type="entry name" value="Metalloprtase-TldD/E_C"/>
</dbReference>
<organism evidence="3 4">
    <name type="scientific">Methylacidiphilum caldifontis</name>
    <dbReference type="NCBI Taxonomy" id="2795386"/>
    <lineage>
        <taxon>Bacteria</taxon>
        <taxon>Pseudomonadati</taxon>
        <taxon>Verrucomicrobiota</taxon>
        <taxon>Methylacidiphilae</taxon>
        <taxon>Methylacidiphilales</taxon>
        <taxon>Methylacidiphilaceae</taxon>
        <taxon>Methylacidiphilum (ex Ratnadevi et al. 2023)</taxon>
    </lineage>
</organism>
<reference evidence="3 4" key="1">
    <citation type="submission" date="2016-05" db="EMBL/GenBank/DDBJ databases">
        <title>Diversity and Homogeneity among Thermoacidophilic Verrucomicrobia Methanotrophs Linked with Geographical Origin.</title>
        <authorList>
            <person name="Erikstad H.-A."/>
            <person name="Smestad N.B."/>
            <person name="Ceballos R.M."/>
            <person name="Birkeland N.-K."/>
        </authorList>
    </citation>
    <scope>NUCLEOTIDE SEQUENCE [LARGE SCALE GENOMIC DNA]</scope>
    <source>
        <strain evidence="3 4">Phi</strain>
    </source>
</reference>
<dbReference type="GO" id="GO:0006508">
    <property type="term" value="P:proteolysis"/>
    <property type="evidence" value="ECO:0007669"/>
    <property type="project" value="InterPro"/>
</dbReference>
<accession>A0A4Y8PF29</accession>
<dbReference type="Proteomes" id="UP000297713">
    <property type="component" value="Unassembled WGS sequence"/>
</dbReference>
<dbReference type="PANTHER" id="PTHR43666">
    <property type="entry name" value="TLDD PROTEIN"/>
    <property type="match status" value="1"/>
</dbReference>
<dbReference type="GO" id="GO:0008237">
    <property type="term" value="F:metallopeptidase activity"/>
    <property type="evidence" value="ECO:0007669"/>
    <property type="project" value="InterPro"/>
</dbReference>
<feature type="domain" description="Metalloprotease TldD/E central" evidence="2">
    <location>
        <begin position="129"/>
        <end position="215"/>
    </location>
</feature>
<dbReference type="RefSeq" id="WP_134439579.1">
    <property type="nucleotide sequence ID" value="NZ_LXQC01000113.1"/>
</dbReference>